<sequence length="2377" mass="264334">MEVESGSQSVLEKSLSREEYNQIDGELRGKIENVLEEHIQDYLTAKACFETTRSALETRVGELEALNQAAVQERDEFKTKWEGITVQYEDTNKRLSVNYAQLNKHRDDIQRLEKDLAALRRERDEAVDERQVSASMLERREVELERMRSDISALNSELRAANHAKLEALTLSEDATAKLLELEFKEKRFETERTLLSQQIEELTLDLGRANEDLAKQRRESTSAQIGLQTKISELEEELRISKELNGKLTKNNDELQAQLDEVTKKVKEQMETEDRLVQTFQNDIKAQTKLTDLYKERVEEAEHRAGELSTAVKELQRLLKEASDHSGDLETRLAQQESDLTAELEAKQEAINALKEELRHANILLEAVKQESSEAAVSRLSPMAASASKLLKSGLTLTQLYTKYAESMQELLVEKQEKDRLKEYIEKILKEIEEKAPILTKQQEDFAHALTSMESLTQKVDDLENEQVRLRRSNAELESTNNFLARENKKHSGTINDLGRQVCLLLREVEAARGNHIPLHDTSPEARAEARTSSEVIAKHLVTFKNLKELQVKNQQLLAAIHALGASQESVELDKENEKVKALKSELDRAEAKIEDLVERENFLQKEVDVIKNQRDVYHRLFKQHAKPGTQTGSVGDMSADLSQSMDVSPSKLTTTSPSKPKTSLEEEKSFKIVLDELKKEYNTYREEKKTNEKVLNETIGKLRDQLSEMVRSKAEVSSQAEFYQEKVKALAKKVESLTAEVESLEKRCQNYVNTIGKHEFNVQHLRNEAMEAINKLSLAEIQVANLTQENRALKDSERRLHKERETERKEKRGQELLMANLEALKAKFDCSEADSRMRLEARLDEANIECSNLRRRLQDEQDRLTRRVELLEEQTRTAKTRLEEERTLKTKVAEELEALRNEMREKEEKIEEMQEQLTTAINSSQPVLERETRIKELDTVIRDKDATINSLNERLTAAKKCQAELSEVSQGIEKQLTELTEQYEQHKQESDKAIEELKKVEADLKSANLTLELKLKTSNAEETEERAQREAELSSLRSRCEGLANDLEKTKQNELVLEKETKEAVRTSQVAEEKASNLSVQTNQLRQELDVLRVELVEARSAHATLEAVYNRETEKSRMEMTSLNEKISMLEKLRTESEEQIKELTAVNDLLHEQIQELGQKVTIIDNAQDTGMDLGEDSLTSENFRESDKMLQVLRLLRKEKSSAIANAEFQKNEKQRMEAEVAVLKKQLEEFRNTAVQAGPSSEAPSSIAAERHAQLLAKVETLNELTENNKLLREDRDKLKARLAEVEKSLESMESEVVGPNKEKIASLMAQVEQLQTENTALKADNQRWRDRTNELIEKHNKNPDEMKRLIQEKDNLTKQLSLERDQHKALKSKLEEQLLQIRKEKEDLFAAHNSTKEALNAAKSEVTTAKDVGTKATERANKLQQDLTAQEAALQDSKNKEMQIRQIAKKYKIQFQELTKTLEEKNKAGLSQAALEEVEERVRQLTAQVTAIEAENETLRRENNTLKAGNAEREERAKTVLKNTRSRCQTLTEENKALSKELADLRRIRGPGESSVADTAHTRNLESRISRLEKEKEDEVNEKERLVRELEILNQRLGIMQRQLEKYQQGAKPSTSGGEKSSSETPTANIKPLSGPTTSTSKQTQLAQAATVMPWRETPFASIRPMASQPRTVVVLPPRQSGSTSSQPVLVAPQQQVVHTSSTCEGLSSSPTSSHIDYMPATSCAALNIHQNSGLSVIIGQHMEAEAGNEDSAPPAPAHHVQPNQNAAVALVLPQPAAQQPSQAQGEAASTESVSGVVSASNQEQVSEQSVSASNHSTIGMVWSRNVDEPSGAVASSQIEQGPSSVASGSGLSQPGCSTIAASSQQAASSTTSVTTSVAPVLKRPNPSQDDADSKPHMPAPKRSRLLVSQGEGSGEMLLRADGLEVEYQVPTSSQRDQEDDILVVSDDDDLPDDGAMDEGQEFEEEGEEEARYGIEAYSRDGQDMAGYEEGEGPDIDEGSTTDQDNNEVDIIEDSNEVPNQCESTRGGVLPSAAGGSGSVVEGSAATGGEATSSLGSTTSSQDYQRGRRHHMVLSSYEDPGDDSIVPSTPTLFVPRRTDGFGEAVSSPHVPSARFTFADPASTPASRVPVAGVAQVASEGMDDTRMDLSQLDEGTGRSVPTTPSHVSPQDPSGPEIGQSSSQDLTMSSVVGLTVTEGSATVPDAPLSDPQEAVPEDGCDGVTSEGEKSSSNPPGLSVLQASSDADVEIDEPEGREAEASPAATSSSRGNTARRTIRLGVRSQGVSSRGGPPGRSSAPTPIVWSSPETQQQSQPNVPQTVTMVPLRDVFIPGGRMRGLGPSRGERPTSGFRGRPRRRMGSPYHPANFGPRF</sequence>
<feature type="coiled-coil region" evidence="4">
    <location>
        <begin position="193"/>
        <end position="273"/>
    </location>
</feature>
<feature type="coiled-coil region" evidence="4">
    <location>
        <begin position="447"/>
        <end position="481"/>
    </location>
</feature>
<feature type="compositionally biased region" description="Low complexity" evidence="5">
    <location>
        <begin position="1865"/>
        <end position="1886"/>
    </location>
</feature>
<feature type="compositionally biased region" description="Polar residues" evidence="5">
    <location>
        <begin position="2235"/>
        <end position="2249"/>
    </location>
</feature>
<feature type="compositionally biased region" description="Basic and acidic residues" evidence="5">
    <location>
        <begin position="1977"/>
        <end position="1990"/>
    </location>
</feature>
<feature type="region of interest" description="Disordered" evidence="5">
    <location>
        <begin position="2145"/>
        <end position="2377"/>
    </location>
</feature>
<evidence type="ECO:0000313" key="8">
    <source>
        <dbReference type="EMBL" id="JAQ02534.1"/>
    </source>
</evidence>
<evidence type="ECO:0000256" key="2">
    <source>
        <dbReference type="ARBA" id="ARBA00023054"/>
    </source>
</evidence>
<accession>A0A146L1V3</accession>
<feature type="compositionally biased region" description="Low complexity" evidence="5">
    <location>
        <begin position="2285"/>
        <end position="2302"/>
    </location>
</feature>
<feature type="compositionally biased region" description="Low complexity" evidence="5">
    <location>
        <begin position="1804"/>
        <end position="1822"/>
    </location>
</feature>
<feature type="compositionally biased region" description="Acidic residues" evidence="5">
    <location>
        <begin position="1994"/>
        <end position="2023"/>
    </location>
</feature>
<gene>
    <name evidence="8" type="primary">TPR_2</name>
    <name evidence="8" type="ORF">g.83951</name>
</gene>
<evidence type="ECO:0000259" key="6">
    <source>
        <dbReference type="Pfam" id="PF25481"/>
    </source>
</evidence>
<feature type="compositionally biased region" description="Polar residues" evidence="5">
    <location>
        <begin position="2184"/>
        <end position="2205"/>
    </location>
</feature>
<dbReference type="GO" id="GO:1901673">
    <property type="term" value="P:regulation of mitotic spindle assembly"/>
    <property type="evidence" value="ECO:0007669"/>
    <property type="project" value="TreeGrafter"/>
</dbReference>
<dbReference type="InterPro" id="IPR057974">
    <property type="entry name" value="NUA/TPR/MLP1-2-like_dom"/>
</dbReference>
<proteinExistence type="predicted"/>
<feature type="coiled-coil region" evidence="4">
    <location>
        <begin position="1198"/>
        <end position="1239"/>
    </location>
</feature>
<dbReference type="PANTHER" id="PTHR18898">
    <property type="entry name" value="NUCLEOPROTEIN TPR-RELATED"/>
    <property type="match status" value="1"/>
</dbReference>
<feature type="domain" description="NUA/TPR/MLP1-2-like" evidence="7">
    <location>
        <begin position="477"/>
        <end position="573"/>
    </location>
</feature>
<feature type="region of interest" description="Disordered" evidence="5">
    <location>
        <begin position="1612"/>
        <end position="1650"/>
    </location>
</feature>
<feature type="coiled-coil region" evidence="4">
    <location>
        <begin position="102"/>
        <end position="164"/>
    </location>
</feature>
<dbReference type="InterPro" id="IPR057577">
    <property type="entry name" value="Nucleoprot-TPR/MLP1_dom"/>
</dbReference>
<feature type="coiled-coil region" evidence="4">
    <location>
        <begin position="299"/>
        <end position="372"/>
    </location>
</feature>
<dbReference type="GO" id="GO:0017056">
    <property type="term" value="F:structural constituent of nuclear pore"/>
    <property type="evidence" value="ECO:0007669"/>
    <property type="project" value="TreeGrafter"/>
</dbReference>
<feature type="compositionally biased region" description="Acidic residues" evidence="5">
    <location>
        <begin position="1945"/>
        <end position="1976"/>
    </location>
</feature>
<name>A0A146L1V3_LYGHE</name>
<feature type="compositionally biased region" description="Polar residues" evidence="5">
    <location>
        <begin position="2165"/>
        <end position="2177"/>
    </location>
</feature>
<evidence type="ECO:0000259" key="7">
    <source>
        <dbReference type="Pfam" id="PF25785"/>
    </source>
</evidence>
<evidence type="ECO:0000256" key="3">
    <source>
        <dbReference type="ARBA" id="ARBA00023242"/>
    </source>
</evidence>
<feature type="compositionally biased region" description="Polar residues" evidence="5">
    <location>
        <begin position="1841"/>
        <end position="1864"/>
    </location>
</feature>
<evidence type="ECO:0000256" key="4">
    <source>
        <dbReference type="SAM" id="Coils"/>
    </source>
</evidence>
<feature type="coiled-coil region" evidence="4">
    <location>
        <begin position="669"/>
        <end position="808"/>
    </location>
</feature>
<comment type="subcellular location">
    <subcellularLocation>
        <location evidence="1">Nucleus</location>
    </subcellularLocation>
</comment>
<dbReference type="Pfam" id="PF25481">
    <property type="entry name" value="Nucleoprot-TPR"/>
    <property type="match status" value="1"/>
</dbReference>
<dbReference type="EMBL" id="GDHC01016095">
    <property type="protein sequence ID" value="JAQ02534.1"/>
    <property type="molecule type" value="Transcribed_RNA"/>
</dbReference>
<keyword evidence="2 4" id="KW-0175">Coiled coil</keyword>
<feature type="compositionally biased region" description="Low complexity" evidence="5">
    <location>
        <begin position="1619"/>
        <end position="1633"/>
    </location>
</feature>
<evidence type="ECO:0000256" key="1">
    <source>
        <dbReference type="ARBA" id="ARBA00004123"/>
    </source>
</evidence>
<organism evidence="8">
    <name type="scientific">Lygus hesperus</name>
    <name type="common">Western plant bug</name>
    <dbReference type="NCBI Taxonomy" id="30085"/>
    <lineage>
        <taxon>Eukaryota</taxon>
        <taxon>Metazoa</taxon>
        <taxon>Ecdysozoa</taxon>
        <taxon>Arthropoda</taxon>
        <taxon>Hexapoda</taxon>
        <taxon>Insecta</taxon>
        <taxon>Pterygota</taxon>
        <taxon>Neoptera</taxon>
        <taxon>Paraneoptera</taxon>
        <taxon>Hemiptera</taxon>
        <taxon>Heteroptera</taxon>
        <taxon>Panheteroptera</taxon>
        <taxon>Cimicomorpha</taxon>
        <taxon>Miridae</taxon>
        <taxon>Mirini</taxon>
        <taxon>Lygus</taxon>
    </lineage>
</organism>
<feature type="compositionally biased region" description="Low complexity" evidence="5">
    <location>
        <begin position="1783"/>
        <end position="1797"/>
    </location>
</feature>
<dbReference type="PANTHER" id="PTHR18898:SF2">
    <property type="entry name" value="NUCLEOPROTEIN TPR"/>
    <property type="match status" value="1"/>
</dbReference>
<feature type="compositionally biased region" description="Low complexity" evidence="5">
    <location>
        <begin position="2034"/>
        <end position="2056"/>
    </location>
</feature>
<feature type="compositionally biased region" description="Low complexity" evidence="5">
    <location>
        <begin position="650"/>
        <end position="663"/>
    </location>
</feature>
<dbReference type="Pfam" id="PF25785">
    <property type="entry name" value="TPR"/>
    <property type="match status" value="1"/>
</dbReference>
<feature type="coiled-coil region" evidence="4">
    <location>
        <begin position="567"/>
        <end position="615"/>
    </location>
</feature>
<evidence type="ECO:0000256" key="5">
    <source>
        <dbReference type="SAM" id="MobiDB-lite"/>
    </source>
</evidence>
<dbReference type="GO" id="GO:0005643">
    <property type="term" value="C:nuclear pore"/>
    <property type="evidence" value="ECO:0007669"/>
    <property type="project" value="TreeGrafter"/>
</dbReference>
<keyword evidence="3" id="KW-0539">Nucleus</keyword>
<feature type="compositionally biased region" description="Polar residues" evidence="5">
    <location>
        <begin position="2311"/>
        <end position="2327"/>
    </location>
</feature>
<feature type="region of interest" description="Disordered" evidence="5">
    <location>
        <begin position="628"/>
        <end position="666"/>
    </location>
</feature>
<reference evidence="8" key="1">
    <citation type="journal article" date="2016" name="Gigascience">
        <title>De novo construction of an expanded transcriptome assembly for the western tarnished plant bug, Lygus hesperus.</title>
        <authorList>
            <person name="Tassone E.E."/>
            <person name="Geib S.M."/>
            <person name="Hall B."/>
            <person name="Fabrick J.A."/>
            <person name="Brent C.S."/>
            <person name="Hull J.J."/>
        </authorList>
    </citation>
    <scope>NUCLEOTIDE SEQUENCE</scope>
</reference>
<protein>
    <submittedName>
        <fullName evidence="8">Nucleoprotein TPR</fullName>
    </submittedName>
</protein>
<feature type="coiled-coil region" evidence="4">
    <location>
        <begin position="1268"/>
        <end position="1398"/>
    </location>
</feature>
<feature type="compositionally biased region" description="Polar residues" evidence="5">
    <location>
        <begin position="2057"/>
        <end position="2071"/>
    </location>
</feature>
<feature type="region of interest" description="Disordered" evidence="5">
    <location>
        <begin position="1783"/>
        <end position="1822"/>
    </location>
</feature>
<feature type="coiled-coil region" evidence="4">
    <location>
        <begin position="838"/>
        <end position="1164"/>
    </location>
</feature>
<feature type="region of interest" description="Disordered" evidence="5">
    <location>
        <begin position="1838"/>
        <end position="2098"/>
    </location>
</feature>
<feature type="domain" description="Nucleoprotein TPR/MPL1" evidence="6">
    <location>
        <begin position="178"/>
        <end position="255"/>
    </location>
</feature>
<dbReference type="GO" id="GO:0006406">
    <property type="term" value="P:mRNA export from nucleus"/>
    <property type="evidence" value="ECO:0007669"/>
    <property type="project" value="TreeGrafter"/>
</dbReference>